<feature type="domain" description="Aminoglycoside phosphotransferase" evidence="2">
    <location>
        <begin position="17"/>
        <end position="214"/>
    </location>
</feature>
<evidence type="ECO:0000256" key="1">
    <source>
        <dbReference type="SAM" id="MobiDB-lite"/>
    </source>
</evidence>
<dbReference type="KEGG" id="sbat:G4Z16_24065"/>
<dbReference type="Pfam" id="PF01636">
    <property type="entry name" value="APH"/>
    <property type="match status" value="1"/>
</dbReference>
<dbReference type="InterPro" id="IPR002575">
    <property type="entry name" value="Aminoglycoside_PTrfase"/>
</dbReference>
<dbReference type="EMBL" id="CP048882">
    <property type="protein sequence ID" value="QPP08974.1"/>
    <property type="molecule type" value="Genomic_DNA"/>
</dbReference>
<dbReference type="InterPro" id="IPR011009">
    <property type="entry name" value="Kinase-like_dom_sf"/>
</dbReference>
<evidence type="ECO:0000313" key="4">
    <source>
        <dbReference type="Proteomes" id="UP000595046"/>
    </source>
</evidence>
<organism evidence="3 4">
    <name type="scientific">Streptomyces bathyalis</name>
    <dbReference type="NCBI Taxonomy" id="2710756"/>
    <lineage>
        <taxon>Bacteria</taxon>
        <taxon>Bacillati</taxon>
        <taxon>Actinomycetota</taxon>
        <taxon>Actinomycetes</taxon>
        <taxon>Kitasatosporales</taxon>
        <taxon>Streptomycetaceae</taxon>
        <taxon>Streptomyces</taxon>
    </lineage>
</organism>
<name>A0A7T1T9T4_9ACTN</name>
<proteinExistence type="predicted"/>
<keyword evidence="3" id="KW-0808">Transferase</keyword>
<dbReference type="AlphaFoldDB" id="A0A7T1T9T4"/>
<dbReference type="SUPFAM" id="SSF56112">
    <property type="entry name" value="Protein kinase-like (PK-like)"/>
    <property type="match status" value="1"/>
</dbReference>
<evidence type="ECO:0000313" key="3">
    <source>
        <dbReference type="EMBL" id="QPP08974.1"/>
    </source>
</evidence>
<keyword evidence="4" id="KW-1185">Reference proteome</keyword>
<accession>A0A7T1T9T4</accession>
<gene>
    <name evidence="3" type="ORF">G4Z16_24065</name>
</gene>
<sequence>MSTGGPHGTHAVELGPHRVVKRFRAGDREEGEREWRALRLLAEHAPGLAPAPLAAGLGTEEPAITMSRLPGERLRGRPHDGPALDALAEAVRTLHSALPPAVLADVPPRPGLAHDLRAHLRSWASRVRVPPRGEADAAMDLGLRWLDRSDVESAPDNVPPVFGAGDGNLANYLWDGRRARIVDFEDSGRSDRAFELAEITEHVGSWVDEPLDVRAFLSRFSLTAQESARLRDCRRLLALVWLFLLSFDEERQRPRNPPGTAERQARRLTALLT</sequence>
<dbReference type="GO" id="GO:0016740">
    <property type="term" value="F:transferase activity"/>
    <property type="evidence" value="ECO:0007669"/>
    <property type="project" value="UniProtKB-KW"/>
</dbReference>
<feature type="region of interest" description="Disordered" evidence="1">
    <location>
        <begin position="251"/>
        <end position="273"/>
    </location>
</feature>
<reference evidence="4" key="1">
    <citation type="submission" date="2020-02" db="EMBL/GenBank/DDBJ databases">
        <title>Streptomyces sp. ASO4wet.</title>
        <authorList>
            <person name="Risdian C."/>
            <person name="Landwehr W."/>
            <person name="Schupp P."/>
            <person name="Wink J."/>
        </authorList>
    </citation>
    <scope>NUCLEOTIDE SEQUENCE [LARGE SCALE GENOMIC DNA]</scope>
    <source>
        <strain evidence="4">ASO4wet</strain>
    </source>
</reference>
<dbReference type="Proteomes" id="UP000595046">
    <property type="component" value="Chromosome"/>
</dbReference>
<dbReference type="RefSeq" id="WP_197352756.1">
    <property type="nucleotide sequence ID" value="NZ_CP048882.1"/>
</dbReference>
<dbReference type="Gene3D" id="3.90.1200.10">
    <property type="match status" value="1"/>
</dbReference>
<protein>
    <submittedName>
        <fullName evidence="3">Aminoglycoside phosphotransferase family protein</fullName>
    </submittedName>
</protein>
<evidence type="ECO:0000259" key="2">
    <source>
        <dbReference type="Pfam" id="PF01636"/>
    </source>
</evidence>